<sequence length="102" mass="11540">MELTIDTSPPATGSVTIFNNFHRNLFINQDFATFRFKGFSDPHSGEDYFSVGIGTIEGMTDIVPTTKIHKDYLELNLNQLIDGHPYFIVVQVQNVDLVFDVN</sequence>
<proteinExistence type="predicted"/>
<keyword evidence="2" id="KW-1185">Reference proteome</keyword>
<reference evidence="1" key="2">
    <citation type="submission" date="2020-11" db="EMBL/GenBank/DDBJ databases">
        <authorList>
            <person name="McCartney M.A."/>
            <person name="Auch B."/>
            <person name="Kono T."/>
            <person name="Mallez S."/>
            <person name="Becker A."/>
            <person name="Gohl D.M."/>
            <person name="Silverstein K.A.T."/>
            <person name="Koren S."/>
            <person name="Bechman K.B."/>
            <person name="Herman A."/>
            <person name="Abrahante J.E."/>
            <person name="Garbe J."/>
        </authorList>
    </citation>
    <scope>NUCLEOTIDE SEQUENCE</scope>
    <source>
        <strain evidence="1">Duluth1</strain>
        <tissue evidence="1">Whole animal</tissue>
    </source>
</reference>
<protein>
    <submittedName>
        <fullName evidence="1">Uncharacterized protein</fullName>
    </submittedName>
</protein>
<dbReference type="Proteomes" id="UP000828390">
    <property type="component" value="Unassembled WGS sequence"/>
</dbReference>
<reference evidence="1" key="1">
    <citation type="journal article" date="2019" name="bioRxiv">
        <title>The Genome of the Zebra Mussel, Dreissena polymorpha: A Resource for Invasive Species Research.</title>
        <authorList>
            <person name="McCartney M.A."/>
            <person name="Auch B."/>
            <person name="Kono T."/>
            <person name="Mallez S."/>
            <person name="Zhang Y."/>
            <person name="Obille A."/>
            <person name="Becker A."/>
            <person name="Abrahante J.E."/>
            <person name="Garbe J."/>
            <person name="Badalamenti J.P."/>
            <person name="Herman A."/>
            <person name="Mangelson H."/>
            <person name="Liachko I."/>
            <person name="Sullivan S."/>
            <person name="Sone E.D."/>
            <person name="Koren S."/>
            <person name="Silverstein K.A.T."/>
            <person name="Beckman K.B."/>
            <person name="Gohl D.M."/>
        </authorList>
    </citation>
    <scope>NUCLEOTIDE SEQUENCE</scope>
    <source>
        <strain evidence="1">Duluth1</strain>
        <tissue evidence="1">Whole animal</tissue>
    </source>
</reference>
<dbReference type="EMBL" id="JAIWYP010000014">
    <property type="protein sequence ID" value="KAH3708870.1"/>
    <property type="molecule type" value="Genomic_DNA"/>
</dbReference>
<evidence type="ECO:0000313" key="2">
    <source>
        <dbReference type="Proteomes" id="UP000828390"/>
    </source>
</evidence>
<comment type="caution">
    <text evidence="1">The sequence shown here is derived from an EMBL/GenBank/DDBJ whole genome shotgun (WGS) entry which is preliminary data.</text>
</comment>
<name>A0A9D3YWY9_DREPO</name>
<dbReference type="AlphaFoldDB" id="A0A9D3YWY9"/>
<organism evidence="1 2">
    <name type="scientific">Dreissena polymorpha</name>
    <name type="common">Zebra mussel</name>
    <name type="synonym">Mytilus polymorpha</name>
    <dbReference type="NCBI Taxonomy" id="45954"/>
    <lineage>
        <taxon>Eukaryota</taxon>
        <taxon>Metazoa</taxon>
        <taxon>Spiralia</taxon>
        <taxon>Lophotrochozoa</taxon>
        <taxon>Mollusca</taxon>
        <taxon>Bivalvia</taxon>
        <taxon>Autobranchia</taxon>
        <taxon>Heteroconchia</taxon>
        <taxon>Euheterodonta</taxon>
        <taxon>Imparidentia</taxon>
        <taxon>Neoheterodontei</taxon>
        <taxon>Myida</taxon>
        <taxon>Dreissenoidea</taxon>
        <taxon>Dreissenidae</taxon>
        <taxon>Dreissena</taxon>
    </lineage>
</organism>
<evidence type="ECO:0000313" key="1">
    <source>
        <dbReference type="EMBL" id="KAH3708870.1"/>
    </source>
</evidence>
<gene>
    <name evidence="1" type="ORF">DPMN_068329</name>
</gene>
<accession>A0A9D3YWY9</accession>